<comment type="cofactor">
    <cofactor evidence="1">
        <name>Mg(2+)</name>
        <dbReference type="ChEBI" id="CHEBI:18420"/>
    </cofactor>
</comment>
<dbReference type="InterPro" id="IPR023214">
    <property type="entry name" value="HAD_sf"/>
</dbReference>
<dbReference type="PANTHER" id="PTHR12181">
    <property type="entry name" value="LIPIN"/>
    <property type="match status" value="1"/>
</dbReference>
<dbReference type="InterPro" id="IPR036412">
    <property type="entry name" value="HAD-like_sf"/>
</dbReference>
<feature type="domain" description="LNS2/PITP" evidence="7">
    <location>
        <begin position="670"/>
        <end position="825"/>
    </location>
</feature>
<dbReference type="InterPro" id="IPR026058">
    <property type="entry name" value="LIPIN"/>
</dbReference>
<feature type="region of interest" description="Disordered" evidence="6">
    <location>
        <begin position="972"/>
        <end position="1057"/>
    </location>
</feature>
<dbReference type="GO" id="GO:0008195">
    <property type="term" value="F:phosphatidate phosphatase activity"/>
    <property type="evidence" value="ECO:0007669"/>
    <property type="project" value="UniProtKB-EC"/>
</dbReference>
<feature type="compositionally biased region" description="Basic and acidic residues" evidence="6">
    <location>
        <begin position="568"/>
        <end position="581"/>
    </location>
</feature>
<feature type="region of interest" description="Disordered" evidence="6">
    <location>
        <begin position="558"/>
        <end position="582"/>
    </location>
</feature>
<proteinExistence type="inferred from homology"/>
<feature type="compositionally biased region" description="Basic and acidic residues" evidence="6">
    <location>
        <begin position="123"/>
        <end position="136"/>
    </location>
</feature>
<dbReference type="InterPro" id="IPR013209">
    <property type="entry name" value="LNS2"/>
</dbReference>
<accession>A0A8H7EN76</accession>
<comment type="similarity">
    <text evidence="2">Belongs to the lipin family.</text>
</comment>
<feature type="region of interest" description="Disordered" evidence="6">
    <location>
        <begin position="329"/>
        <end position="413"/>
    </location>
</feature>
<dbReference type="Gene3D" id="3.40.50.1000">
    <property type="entry name" value="HAD superfamily/HAD-like"/>
    <property type="match status" value="1"/>
</dbReference>
<feature type="compositionally biased region" description="Acidic residues" evidence="6">
    <location>
        <begin position="1031"/>
        <end position="1051"/>
    </location>
</feature>
<dbReference type="Pfam" id="PF08235">
    <property type="entry name" value="LNS2"/>
    <property type="match status" value="1"/>
</dbReference>
<dbReference type="SMART" id="SM00775">
    <property type="entry name" value="LNS2"/>
    <property type="match status" value="1"/>
</dbReference>
<feature type="compositionally biased region" description="Basic and acidic residues" evidence="6">
    <location>
        <begin position="335"/>
        <end position="344"/>
    </location>
</feature>
<name>A0A8H7EN76_9FUNG</name>
<feature type="region of interest" description="Disordered" evidence="6">
    <location>
        <begin position="948"/>
        <end position="967"/>
    </location>
</feature>
<evidence type="ECO:0000256" key="2">
    <source>
        <dbReference type="ARBA" id="ARBA00005476"/>
    </source>
</evidence>
<evidence type="ECO:0000313" key="8">
    <source>
        <dbReference type="EMBL" id="KAF7723479.1"/>
    </source>
</evidence>
<evidence type="ECO:0000256" key="3">
    <source>
        <dbReference type="ARBA" id="ARBA00012638"/>
    </source>
</evidence>
<protein>
    <recommendedName>
        <fullName evidence="3">phosphatidate phosphatase</fullName>
        <ecNumber evidence="3">3.1.3.4</ecNumber>
    </recommendedName>
</protein>
<feature type="region of interest" description="Disordered" evidence="6">
    <location>
        <begin position="282"/>
        <end position="305"/>
    </location>
</feature>
<evidence type="ECO:0000256" key="1">
    <source>
        <dbReference type="ARBA" id="ARBA00001946"/>
    </source>
</evidence>
<gene>
    <name evidence="8" type="ORF">EC973_001990</name>
</gene>
<keyword evidence="4" id="KW-0597">Phosphoprotein</keyword>
<dbReference type="GO" id="GO:0019432">
    <property type="term" value="P:triglyceride biosynthetic process"/>
    <property type="evidence" value="ECO:0007669"/>
    <property type="project" value="TreeGrafter"/>
</dbReference>
<feature type="region of interest" description="Disordered" evidence="6">
    <location>
        <begin position="111"/>
        <end position="136"/>
    </location>
</feature>
<dbReference type="GO" id="GO:0009062">
    <property type="term" value="P:fatty acid catabolic process"/>
    <property type="evidence" value="ECO:0007669"/>
    <property type="project" value="TreeGrafter"/>
</dbReference>
<evidence type="ECO:0000256" key="4">
    <source>
        <dbReference type="ARBA" id="ARBA00022553"/>
    </source>
</evidence>
<dbReference type="AlphaFoldDB" id="A0A8H7EN76"/>
<dbReference type="GO" id="GO:0005634">
    <property type="term" value="C:nucleus"/>
    <property type="evidence" value="ECO:0007669"/>
    <property type="project" value="TreeGrafter"/>
</dbReference>
<dbReference type="SUPFAM" id="SSF56784">
    <property type="entry name" value="HAD-like"/>
    <property type="match status" value="1"/>
</dbReference>
<evidence type="ECO:0000256" key="5">
    <source>
        <dbReference type="ARBA" id="ARBA00022801"/>
    </source>
</evidence>
<evidence type="ECO:0000256" key="6">
    <source>
        <dbReference type="SAM" id="MobiDB-lite"/>
    </source>
</evidence>
<dbReference type="InterPro" id="IPR031315">
    <property type="entry name" value="LNS2/PITP"/>
</dbReference>
<sequence>MEYVGKLSNLITSVQTFYNEINPATLSGAIDIVVVEQEDGNLACSPFHVRFGKLSLLMPQEKKVEIKVNGEVVPYLMKVGEAGEAFFVFETEHEVPEEFQTSPLMVAVTENKSNEEPPYLDIGESKDQRKDQDRDARLDAEKDAFDDEPDTHGYTNKLHLPAELQSPKMIIEEQMDKVVTKIDPYQKDTDTGYSSDVVSRTEEKLNDLAEATANMLLENEQHDVAPKNDVYPREDGSALLERVIPEAITTTTIAKETFIVRPANGDIHSVWMDVTHTSVHSRNGDENIQMENRNSHDTPYGGGEHESIVLDMAGYKTEDDKWQNGINTEAQAKTSFDDGVKRAESPQLMDQNASNVDGSAEDTTTPVRAGEDQLDTPAKNNDQRSSWGWGLARRRMTNESQESDKEIEEAAGTEQLDQANVAKKRKKGHIDQDGKVQLRSGETYRIEMSLCGFSAFGSDEQQNHKMFDSHQITYDNFMHNPNILNDRRLVFRYERRYYAAGRTGPLFTSLLLFRKPLEETNRTGTDEEETSAEISDSRESYLFGRGWRQWLSRSSVAAPTATTEDEFTAEKGNQHPEEHSANETTTFTTTTMTTSVGWSAEHMHPDNEDYEPFPVPRKNYAKTLRLTSDQLKSLNLKKGVNTISFSVTSAYQGTATCAAKIFYWDYNIQVVISDIDGTITKSDTLGHVFTMIGKDWTHNGVAKLYTDIHNNGYQFLYLTSRAIGQADYTRDYLKKVEQNNYQLPDGPVIMSPDRLFTSFHREVIMRKPEVFKMACLRDIQRLFDGRDPFYAGFGNRITDAVSYRSVNVPASRIFTIDPNSEVKLELLTGFKSSYIHLNDLVDQIFPPINKAIDEEFNDWNYWKAPLPEVELPELETLPTPTSPKPKPIVPDPSALPAASVAVSTTDRPQRSLFRSFTTRTTVESSKKTSKVMVSTSTPALLSNKETMTEKLTEDTVTVEGPKDDKAVTDQINAGDESKDDVPAALSPPSSSSSIMNKMISGSLGGVRSTLSRTFSREPQKAVMENTSDDAAPAEDEEFDSTLDDIDDELDMDSIPFI</sequence>
<dbReference type="InterPro" id="IPR031703">
    <property type="entry name" value="Lipin_mid"/>
</dbReference>
<reference evidence="8" key="1">
    <citation type="submission" date="2020-01" db="EMBL/GenBank/DDBJ databases">
        <title>Genome Sequencing of Three Apophysomyces-Like Fungal Strains Confirms a Novel Fungal Genus in the Mucoromycota with divergent Burkholderia-like Endosymbiotic Bacteria.</title>
        <authorList>
            <person name="Stajich J.E."/>
            <person name="Macias A.M."/>
            <person name="Carter-House D."/>
            <person name="Lovett B."/>
            <person name="Kasson L.R."/>
            <person name="Berry K."/>
            <person name="Grigoriev I."/>
            <person name="Chang Y."/>
            <person name="Spatafora J."/>
            <person name="Kasson M.T."/>
        </authorList>
    </citation>
    <scope>NUCLEOTIDE SEQUENCE</scope>
    <source>
        <strain evidence="8">NRRL A-21654</strain>
    </source>
</reference>
<feature type="compositionally biased region" description="Polar residues" evidence="6">
    <location>
        <begin position="348"/>
        <end position="366"/>
    </location>
</feature>
<evidence type="ECO:0000259" key="7">
    <source>
        <dbReference type="SMART" id="SM00775"/>
    </source>
</evidence>
<dbReference type="Proteomes" id="UP000605846">
    <property type="component" value="Unassembled WGS sequence"/>
</dbReference>
<dbReference type="EC" id="3.1.3.4" evidence="3"/>
<keyword evidence="9" id="KW-1185">Reference proteome</keyword>
<dbReference type="FunFam" id="3.40.50.1000:FF:000063">
    <property type="entry name" value="Nuclear elongation and deformation protein"/>
    <property type="match status" value="1"/>
</dbReference>
<dbReference type="OrthoDB" id="4567at2759"/>
<dbReference type="Pfam" id="PF16876">
    <property type="entry name" value="Lipin_mid"/>
    <property type="match status" value="1"/>
</dbReference>
<keyword evidence="5" id="KW-0378">Hydrolase</keyword>
<dbReference type="InterPro" id="IPR007651">
    <property type="entry name" value="Lipin_N"/>
</dbReference>
<dbReference type="PANTHER" id="PTHR12181:SF12">
    <property type="entry name" value="PHOSPHATIDATE PHOSPHATASE"/>
    <property type="match status" value="1"/>
</dbReference>
<dbReference type="EMBL" id="JABAYA010000150">
    <property type="protein sequence ID" value="KAF7723479.1"/>
    <property type="molecule type" value="Genomic_DNA"/>
</dbReference>
<evidence type="ECO:0000313" key="9">
    <source>
        <dbReference type="Proteomes" id="UP000605846"/>
    </source>
</evidence>
<dbReference type="Pfam" id="PF04571">
    <property type="entry name" value="Lipin_N"/>
    <property type="match status" value="1"/>
</dbReference>
<organism evidence="8 9">
    <name type="scientific">Apophysomyces ossiformis</name>
    <dbReference type="NCBI Taxonomy" id="679940"/>
    <lineage>
        <taxon>Eukaryota</taxon>
        <taxon>Fungi</taxon>
        <taxon>Fungi incertae sedis</taxon>
        <taxon>Mucoromycota</taxon>
        <taxon>Mucoromycotina</taxon>
        <taxon>Mucoromycetes</taxon>
        <taxon>Mucorales</taxon>
        <taxon>Mucorineae</taxon>
        <taxon>Mucoraceae</taxon>
        <taxon>Apophysomyces</taxon>
    </lineage>
</organism>
<comment type="caution">
    <text evidence="8">The sequence shown here is derived from an EMBL/GenBank/DDBJ whole genome shotgun (WGS) entry which is preliminary data.</text>
</comment>